<keyword evidence="1" id="KW-0732">Signal</keyword>
<keyword evidence="3" id="KW-1185">Reference proteome</keyword>
<proteinExistence type="predicted"/>
<reference evidence="3" key="1">
    <citation type="submission" date="2017-06" db="EMBL/GenBank/DDBJ databases">
        <authorList>
            <person name="Varghese N."/>
            <person name="Submissions S."/>
        </authorList>
    </citation>
    <scope>NUCLEOTIDE SEQUENCE [LARGE SCALE GENOMIC DNA]</scope>
    <source>
        <strain evidence="3">DSM 44485</strain>
    </source>
</reference>
<organism evidence="2 3">
    <name type="scientific">Actinomadura mexicana</name>
    <dbReference type="NCBI Taxonomy" id="134959"/>
    <lineage>
        <taxon>Bacteria</taxon>
        <taxon>Bacillati</taxon>
        <taxon>Actinomycetota</taxon>
        <taxon>Actinomycetes</taxon>
        <taxon>Streptosporangiales</taxon>
        <taxon>Thermomonosporaceae</taxon>
        <taxon>Actinomadura</taxon>
    </lineage>
</organism>
<dbReference type="RefSeq" id="WP_089312004.1">
    <property type="nucleotide sequence ID" value="NZ_FZNP01000004.1"/>
</dbReference>
<sequence>MRFRHSGAPDAGGRPRRGLAALAGAAALALALVQAPAAHALPPQDVPGVGVDTGRFKLPIGCTIALAGLPVFYLPTDVDVQGVAPVQLGPGQEFWLTQGSGSITFPEWLTALAPILGIDRADARVTDLTIGASGSTPPAVNIAEDEPFEIKDIAVEAGKPLKVGLPLSGTFDVGPYKAPAGGKVTLAFDHAFAEVDLKSRAGFSLPITADCKPSAGNALLTIGVGGAPGRPPAKISGAPLNFPEPRSNELVGIINAPYSCSLGGEPLDVGIAVGARIPLVARRGGSFSFTEASGALVIPAGTVNRLADKGYGSASGRVTALNLEVEGGTPARQNVIPAGGIAIPRTPLVRDRQITVPLPGAGTLTAGPFTPASGAESVSVGLGSAAAELSFDGAPGAAPAACDAPSPKVYLVDNPVT</sequence>
<protein>
    <submittedName>
        <fullName evidence="2">Uncharacterized protein</fullName>
    </submittedName>
</protein>
<evidence type="ECO:0000256" key="1">
    <source>
        <dbReference type="SAM" id="SignalP"/>
    </source>
</evidence>
<dbReference type="AlphaFoldDB" id="A0A238XJ71"/>
<name>A0A238XJ71_9ACTN</name>
<feature type="signal peptide" evidence="1">
    <location>
        <begin position="1"/>
        <end position="40"/>
    </location>
</feature>
<feature type="chain" id="PRO_5013394235" evidence="1">
    <location>
        <begin position="41"/>
        <end position="417"/>
    </location>
</feature>
<evidence type="ECO:0000313" key="3">
    <source>
        <dbReference type="Proteomes" id="UP000198420"/>
    </source>
</evidence>
<dbReference type="InterPro" id="IPR006311">
    <property type="entry name" value="TAT_signal"/>
</dbReference>
<dbReference type="PROSITE" id="PS51318">
    <property type="entry name" value="TAT"/>
    <property type="match status" value="1"/>
</dbReference>
<evidence type="ECO:0000313" key="2">
    <source>
        <dbReference type="EMBL" id="SNR58742.1"/>
    </source>
</evidence>
<dbReference type="OrthoDB" id="3453389at2"/>
<accession>A0A238XJ71</accession>
<dbReference type="Proteomes" id="UP000198420">
    <property type="component" value="Unassembled WGS sequence"/>
</dbReference>
<gene>
    <name evidence="2" type="ORF">SAMN06265355_104394</name>
</gene>
<dbReference type="EMBL" id="FZNP01000004">
    <property type="protein sequence ID" value="SNR58742.1"/>
    <property type="molecule type" value="Genomic_DNA"/>
</dbReference>